<dbReference type="CDD" id="cd00041">
    <property type="entry name" value="CUB"/>
    <property type="match status" value="1"/>
</dbReference>
<feature type="disulfide bond" evidence="2">
    <location>
        <begin position="560"/>
        <end position="587"/>
    </location>
</feature>
<evidence type="ECO:0000313" key="7">
    <source>
        <dbReference type="EMBL" id="CAH3023483.1"/>
    </source>
</evidence>
<dbReference type="InterPro" id="IPR035914">
    <property type="entry name" value="Sperma_CUB_dom_sf"/>
</dbReference>
<reference evidence="7 8" key="1">
    <citation type="submission" date="2022-05" db="EMBL/GenBank/DDBJ databases">
        <authorList>
            <consortium name="Genoscope - CEA"/>
            <person name="William W."/>
        </authorList>
    </citation>
    <scope>NUCLEOTIDE SEQUENCE [LARGE SCALE GENOMIC DNA]</scope>
</reference>
<dbReference type="Proteomes" id="UP001159427">
    <property type="component" value="Unassembled WGS sequence"/>
</dbReference>
<keyword evidence="4" id="KW-0812">Transmembrane</keyword>
<evidence type="ECO:0000256" key="1">
    <source>
        <dbReference type="ARBA" id="ARBA00023157"/>
    </source>
</evidence>
<feature type="transmembrane region" description="Helical" evidence="4">
    <location>
        <begin position="741"/>
        <end position="761"/>
    </location>
</feature>
<protein>
    <recommendedName>
        <fullName evidence="6">CUB domain-containing protein</fullName>
    </recommendedName>
</protein>
<keyword evidence="1 2" id="KW-1015">Disulfide bond</keyword>
<dbReference type="Gene3D" id="2.60.120.290">
    <property type="entry name" value="Spermadhesin, CUB domain"/>
    <property type="match status" value="2"/>
</dbReference>
<keyword evidence="5" id="KW-0732">Signal</keyword>
<dbReference type="Pfam" id="PF16977">
    <property type="entry name" value="ApeC"/>
    <property type="match status" value="2"/>
</dbReference>
<feature type="region of interest" description="Disordered" evidence="3">
    <location>
        <begin position="702"/>
        <end position="732"/>
    </location>
</feature>
<dbReference type="InterPro" id="IPR031569">
    <property type="entry name" value="ApeC"/>
</dbReference>
<dbReference type="SMART" id="SM00042">
    <property type="entry name" value="CUB"/>
    <property type="match status" value="2"/>
</dbReference>
<dbReference type="InterPro" id="IPR000859">
    <property type="entry name" value="CUB_dom"/>
</dbReference>
<dbReference type="PROSITE" id="PS01180">
    <property type="entry name" value="CUB"/>
    <property type="match status" value="2"/>
</dbReference>
<name>A0ABN8M5P7_9CNID</name>
<proteinExistence type="predicted"/>
<evidence type="ECO:0000313" key="8">
    <source>
        <dbReference type="Proteomes" id="UP001159427"/>
    </source>
</evidence>
<keyword evidence="8" id="KW-1185">Reference proteome</keyword>
<evidence type="ECO:0000256" key="4">
    <source>
        <dbReference type="SAM" id="Phobius"/>
    </source>
</evidence>
<dbReference type="SUPFAM" id="SSF49854">
    <property type="entry name" value="Spermadhesin, CUB domain"/>
    <property type="match status" value="2"/>
</dbReference>
<evidence type="ECO:0000259" key="6">
    <source>
        <dbReference type="PROSITE" id="PS01180"/>
    </source>
</evidence>
<dbReference type="PANTHER" id="PTHR19324:SF33">
    <property type="entry name" value="MUCIN-5AC"/>
    <property type="match status" value="1"/>
</dbReference>
<dbReference type="Pfam" id="PF00431">
    <property type="entry name" value="CUB"/>
    <property type="match status" value="2"/>
</dbReference>
<dbReference type="PANTHER" id="PTHR19324">
    <property type="entry name" value="PERFORIN-LIKE PROTEIN 1"/>
    <property type="match status" value="1"/>
</dbReference>
<keyword evidence="4" id="KW-0472">Membrane</keyword>
<feature type="signal peptide" evidence="5">
    <location>
        <begin position="1"/>
        <end position="25"/>
    </location>
</feature>
<feature type="domain" description="CUB" evidence="6">
    <location>
        <begin position="230"/>
        <end position="348"/>
    </location>
</feature>
<sequence>MARVLSFLLSSLVTVWLSSRSVADAEVTWPAGTYGLPKAKNGCPVSLKTNWTTGWRFEDLEDTNPGTSKSESYHLDTKVGIDVNRTFCIKNKNDVSTEWPKGQYCIFKKGDCPKGFKEGHVFWDDENDKNINKKGGTLPDGIYDQDTLVYYCCRTDGKRYTPISLPVISPFYLKTFNTSECQRVKGAIATEEFIRFDTEDSRNKDRQNGSYPYGAGIANHRLLYCYYESCQFTYSLNGIRDEQIEFTSPKFYDGGYPLSQKCTWRFAAPEKMDVHIEFLELGIEDDDYIEIHQNWKSGAPAWTINNKDHALKPEGYGEARFLLMEFLSKKPDSSRKKSKGFRGVFKVKGGEELPPSGVEWPAGTFGIPRPRLGCPRSKNVTWSTGWRFQDTEDVNPNNYHSQNFHMNSSVMKNDVNRTFCTATENNGTKSWPKGQYCIYKRGTCPKGLTEGSIFFDDENRKNQNKMGGALPDGEYTEDTKLFYCCRTDGDKLEPISLPISSPFYLLAYNNSECQQVNGALATKEFIRFDNEDTGNKDAKSGTYPHAYGSLNISYCYYEACHFTISETSQEFMSPSFTTGGYPNSQLCTWRFLVQERGPPNKQQVLIKFPEFNLQKGKDGDVVKIYSGWNETAPLLAEFSGDRPPPAKGVASKSPVVFLVFRSDSRGKSKGFRGLFINQSYDAKAVPKHPITLPSTSTIKQANQSLNVSTSPTPTPTPTPGKENLDGSLETQTGSSAAPMNVIIPVLITLILVIALVIVCFIRRKRLERRVRKRLGNSAANLVNDDSLAQYHDLHSQDYDSSEELQNIFPTS</sequence>
<evidence type="ECO:0000256" key="2">
    <source>
        <dbReference type="PROSITE-ProRule" id="PRU00059"/>
    </source>
</evidence>
<organism evidence="7 8">
    <name type="scientific">Porites evermanni</name>
    <dbReference type="NCBI Taxonomy" id="104178"/>
    <lineage>
        <taxon>Eukaryota</taxon>
        <taxon>Metazoa</taxon>
        <taxon>Cnidaria</taxon>
        <taxon>Anthozoa</taxon>
        <taxon>Hexacorallia</taxon>
        <taxon>Scleractinia</taxon>
        <taxon>Fungiina</taxon>
        <taxon>Poritidae</taxon>
        <taxon>Porites</taxon>
    </lineage>
</organism>
<evidence type="ECO:0000256" key="3">
    <source>
        <dbReference type="SAM" id="MobiDB-lite"/>
    </source>
</evidence>
<comment type="caution">
    <text evidence="2">Lacks conserved residue(s) required for the propagation of feature annotation.</text>
</comment>
<comment type="caution">
    <text evidence="7">The sequence shown here is derived from an EMBL/GenBank/DDBJ whole genome shotgun (WGS) entry which is preliminary data.</text>
</comment>
<feature type="domain" description="CUB" evidence="6">
    <location>
        <begin position="560"/>
        <end position="678"/>
    </location>
</feature>
<feature type="chain" id="PRO_5046261141" description="CUB domain-containing protein" evidence="5">
    <location>
        <begin position="26"/>
        <end position="811"/>
    </location>
</feature>
<evidence type="ECO:0000256" key="5">
    <source>
        <dbReference type="SAM" id="SignalP"/>
    </source>
</evidence>
<keyword evidence="4" id="KW-1133">Transmembrane helix</keyword>
<gene>
    <name evidence="7" type="ORF">PEVE_00019493</name>
</gene>
<accession>A0ABN8M5P7</accession>
<dbReference type="EMBL" id="CALNXI010000263">
    <property type="protein sequence ID" value="CAH3023483.1"/>
    <property type="molecule type" value="Genomic_DNA"/>
</dbReference>